<dbReference type="NCBIfam" id="TIGR00121">
    <property type="entry name" value="birA_ligase"/>
    <property type="match status" value="1"/>
</dbReference>
<dbReference type="SUPFAM" id="SSF55681">
    <property type="entry name" value="Class II aaRS and biotin synthetases"/>
    <property type="match status" value="1"/>
</dbReference>
<evidence type="ECO:0000313" key="5">
    <source>
        <dbReference type="Proteomes" id="UP001295423"/>
    </source>
</evidence>
<sequence length="331" mass="36680">MLFGLPRLTIPKSWISSFACSYVSLSHCTVTKHIVLGTTTRHSSIWTSCRTLANKIGQENLEESIVFSSEKMEVIHLHKTVESTQEEAKRILQERISKQEDTSSKLLPTMIAVLADGQTKGRGTSGRSWVTTQGNLFLTCAFAVEQIPLSKITMLPLGCEIVIADQLALHCSRTKPTLKWPNDVLLDEMKVAGTLIENFTIQNQTWWLVGIGVNLQSHPKELVQEREDALAVPRSAGSLQMFCSNTIIPTAPELGVSIANGLLEFLTTIHSSSSTTDSIVARWKMYAQLGVPYTIRNTGEVVHVNDIQPDGQLRVLGSNGQERFLSTDYFH</sequence>
<proteinExistence type="inferred from homology"/>
<organism evidence="4 5">
    <name type="scientific">Cylindrotheca closterium</name>
    <dbReference type="NCBI Taxonomy" id="2856"/>
    <lineage>
        <taxon>Eukaryota</taxon>
        <taxon>Sar</taxon>
        <taxon>Stramenopiles</taxon>
        <taxon>Ochrophyta</taxon>
        <taxon>Bacillariophyta</taxon>
        <taxon>Bacillariophyceae</taxon>
        <taxon>Bacillariophycidae</taxon>
        <taxon>Bacillariales</taxon>
        <taxon>Bacillariaceae</taxon>
        <taxon>Cylindrotheca</taxon>
    </lineage>
</organism>
<evidence type="ECO:0000256" key="1">
    <source>
        <dbReference type="ARBA" id="ARBA00009934"/>
    </source>
</evidence>
<dbReference type="Pfam" id="PF03099">
    <property type="entry name" value="BPL_LplA_LipB"/>
    <property type="match status" value="1"/>
</dbReference>
<keyword evidence="5" id="KW-1185">Reference proteome</keyword>
<dbReference type="InterPro" id="IPR004408">
    <property type="entry name" value="Biotin_CoA_COase_ligase"/>
</dbReference>
<gene>
    <name evidence="4" type="ORF">CYCCA115_LOCUS242</name>
</gene>
<comment type="similarity">
    <text evidence="1">Belongs to the biotin--protein ligase family.</text>
</comment>
<dbReference type="Gene3D" id="3.30.930.10">
    <property type="entry name" value="Bira Bifunctional Protein, Domain 2"/>
    <property type="match status" value="1"/>
</dbReference>
<dbReference type="EMBL" id="CAKOGP040000001">
    <property type="protein sequence ID" value="CAJ1898119.1"/>
    <property type="molecule type" value="Genomic_DNA"/>
</dbReference>
<dbReference type="PANTHER" id="PTHR12835">
    <property type="entry name" value="BIOTIN PROTEIN LIGASE"/>
    <property type="match status" value="1"/>
</dbReference>
<name>A0AAD2CB31_9STRA</name>
<evidence type="ECO:0000259" key="3">
    <source>
        <dbReference type="Pfam" id="PF03099"/>
    </source>
</evidence>
<dbReference type="InterPro" id="IPR045864">
    <property type="entry name" value="aa-tRNA-synth_II/BPL/LPL"/>
</dbReference>
<dbReference type="InterPro" id="IPR004143">
    <property type="entry name" value="BPL_LPL_catalytic"/>
</dbReference>
<reference evidence="4" key="1">
    <citation type="submission" date="2023-08" db="EMBL/GenBank/DDBJ databases">
        <authorList>
            <person name="Audoor S."/>
            <person name="Bilcke G."/>
        </authorList>
    </citation>
    <scope>NUCLEOTIDE SEQUENCE</scope>
</reference>
<comment type="caution">
    <text evidence="4">The sequence shown here is derived from an EMBL/GenBank/DDBJ whole genome shotgun (WGS) entry which is preliminary data.</text>
</comment>
<dbReference type="GO" id="GO:0005737">
    <property type="term" value="C:cytoplasm"/>
    <property type="evidence" value="ECO:0007669"/>
    <property type="project" value="TreeGrafter"/>
</dbReference>
<feature type="domain" description="BPL/LPL catalytic" evidence="3">
    <location>
        <begin position="95"/>
        <end position="214"/>
    </location>
</feature>
<protein>
    <recommendedName>
        <fullName evidence="3">BPL/LPL catalytic domain-containing protein</fullName>
    </recommendedName>
</protein>
<accession>A0AAD2CB31</accession>
<dbReference type="GO" id="GO:0004077">
    <property type="term" value="F:biotin--[biotin carboxyl-carrier protein] ligase activity"/>
    <property type="evidence" value="ECO:0007669"/>
    <property type="project" value="InterPro"/>
</dbReference>
<dbReference type="PANTHER" id="PTHR12835:SF5">
    <property type="entry name" value="BIOTIN--PROTEIN LIGASE"/>
    <property type="match status" value="1"/>
</dbReference>
<keyword evidence="2" id="KW-0436">Ligase</keyword>
<evidence type="ECO:0000256" key="2">
    <source>
        <dbReference type="ARBA" id="ARBA00022598"/>
    </source>
</evidence>
<dbReference type="Proteomes" id="UP001295423">
    <property type="component" value="Unassembled WGS sequence"/>
</dbReference>
<evidence type="ECO:0000313" key="4">
    <source>
        <dbReference type="EMBL" id="CAJ1898119.1"/>
    </source>
</evidence>
<dbReference type="AlphaFoldDB" id="A0AAD2CB31"/>